<dbReference type="Gene3D" id="2.60.40.1180">
    <property type="entry name" value="Golgi alpha-mannosidase II"/>
    <property type="match status" value="1"/>
</dbReference>
<sequence length="110" mass="12938">MYWDDGEVIVDSFDKHNYYHWTFKYTADDNGASLSIKMEHRANSLEIPTLDLLEIFNYRYEPDLSSFTRNGNQRVFLVHAKGLINLSTADNLKLTWKHKPAEIRNSKDEL</sequence>
<dbReference type="EMBL" id="UYSL01019899">
    <property type="protein sequence ID" value="VDL71128.1"/>
    <property type="molecule type" value="Genomic_DNA"/>
</dbReference>
<accession>A0A0N4XX55</accession>
<name>A0A0N4XX55_NIPBR</name>
<gene>
    <name evidence="1" type="ORF">NBR_LOCUS7539</name>
</gene>
<dbReference type="Proteomes" id="UP000271162">
    <property type="component" value="Unassembled WGS sequence"/>
</dbReference>
<proteinExistence type="predicted"/>
<organism evidence="3">
    <name type="scientific">Nippostrongylus brasiliensis</name>
    <name type="common">Rat hookworm</name>
    <dbReference type="NCBI Taxonomy" id="27835"/>
    <lineage>
        <taxon>Eukaryota</taxon>
        <taxon>Metazoa</taxon>
        <taxon>Ecdysozoa</taxon>
        <taxon>Nematoda</taxon>
        <taxon>Chromadorea</taxon>
        <taxon>Rhabditida</taxon>
        <taxon>Rhabditina</taxon>
        <taxon>Rhabditomorpha</taxon>
        <taxon>Strongyloidea</taxon>
        <taxon>Heligmosomidae</taxon>
        <taxon>Nippostrongylus</taxon>
    </lineage>
</organism>
<dbReference type="STRING" id="27835.A0A0N4XX55"/>
<evidence type="ECO:0000313" key="2">
    <source>
        <dbReference type="Proteomes" id="UP000271162"/>
    </source>
</evidence>
<protein>
    <submittedName>
        <fullName evidence="3">Secreted protein</fullName>
    </submittedName>
</protein>
<evidence type="ECO:0000313" key="1">
    <source>
        <dbReference type="EMBL" id="VDL71128.1"/>
    </source>
</evidence>
<reference evidence="3" key="1">
    <citation type="submission" date="2017-02" db="UniProtKB">
        <authorList>
            <consortium name="WormBaseParasite"/>
        </authorList>
    </citation>
    <scope>IDENTIFICATION</scope>
</reference>
<dbReference type="InterPro" id="IPR013780">
    <property type="entry name" value="Glyco_hydro_b"/>
</dbReference>
<dbReference type="WBParaSite" id="NBR_0000753801-mRNA-1">
    <property type="protein sequence ID" value="NBR_0000753801-mRNA-1"/>
    <property type="gene ID" value="NBR_0000753801"/>
</dbReference>
<reference evidence="1 2" key="2">
    <citation type="submission" date="2018-11" db="EMBL/GenBank/DDBJ databases">
        <authorList>
            <consortium name="Pathogen Informatics"/>
        </authorList>
    </citation>
    <scope>NUCLEOTIDE SEQUENCE [LARGE SCALE GENOMIC DNA]</scope>
</reference>
<dbReference type="AlphaFoldDB" id="A0A0N4XX55"/>
<keyword evidence="2" id="KW-1185">Reference proteome</keyword>
<evidence type="ECO:0000313" key="3">
    <source>
        <dbReference type="WBParaSite" id="NBR_0000753801-mRNA-1"/>
    </source>
</evidence>